<gene>
    <name evidence="9" type="ORF">C7C46_05015</name>
</gene>
<evidence type="ECO:0000256" key="4">
    <source>
        <dbReference type="ARBA" id="ARBA00022777"/>
    </source>
</evidence>
<evidence type="ECO:0000313" key="9">
    <source>
        <dbReference type="EMBL" id="PYC87334.1"/>
    </source>
</evidence>
<dbReference type="GO" id="GO:0019546">
    <property type="term" value="P:L-arginine deiminase pathway"/>
    <property type="evidence" value="ECO:0007669"/>
    <property type="project" value="TreeGrafter"/>
</dbReference>
<protein>
    <recommendedName>
        <fullName evidence="2 6">Carbamate kinase</fullName>
    </recommendedName>
</protein>
<dbReference type="OrthoDB" id="9766717at2"/>
<feature type="domain" description="Aspartate/glutamate/uridylate kinase" evidence="8">
    <location>
        <begin position="1"/>
        <end position="279"/>
    </location>
</feature>
<dbReference type="PRINTS" id="PR01469">
    <property type="entry name" value="CARBMTKINASE"/>
</dbReference>
<dbReference type="SUPFAM" id="SSF53633">
    <property type="entry name" value="Carbamate kinase-like"/>
    <property type="match status" value="1"/>
</dbReference>
<evidence type="ECO:0000256" key="7">
    <source>
        <dbReference type="SAM" id="MobiDB-lite"/>
    </source>
</evidence>
<dbReference type="PANTHER" id="PTHR30409">
    <property type="entry name" value="CARBAMATE KINASE"/>
    <property type="match status" value="1"/>
</dbReference>
<accession>A0A2V4PQX5</accession>
<evidence type="ECO:0000256" key="5">
    <source>
        <dbReference type="ARBA" id="ARBA00048467"/>
    </source>
</evidence>
<dbReference type="AlphaFoldDB" id="A0A2V4PQX5"/>
<dbReference type="GO" id="GO:0005829">
    <property type="term" value="C:cytosol"/>
    <property type="evidence" value="ECO:0007669"/>
    <property type="project" value="TreeGrafter"/>
</dbReference>
<dbReference type="InterPro" id="IPR001048">
    <property type="entry name" value="Asp/Glu/Uridylate_kinase"/>
</dbReference>
<evidence type="ECO:0000256" key="3">
    <source>
        <dbReference type="ARBA" id="ARBA00022679"/>
    </source>
</evidence>
<dbReference type="RefSeq" id="WP_110666117.1">
    <property type="nucleotide sequence ID" value="NZ_PYBW01000016.1"/>
</dbReference>
<dbReference type="EMBL" id="PYBW01000016">
    <property type="protein sequence ID" value="PYC87334.1"/>
    <property type="molecule type" value="Genomic_DNA"/>
</dbReference>
<comment type="catalytic activity">
    <reaction evidence="5">
        <text>hydrogencarbonate + NH4(+) + ATP = carbamoyl phosphate + ADP + H2O + H(+)</text>
        <dbReference type="Rhea" id="RHEA:10152"/>
        <dbReference type="ChEBI" id="CHEBI:15377"/>
        <dbReference type="ChEBI" id="CHEBI:15378"/>
        <dbReference type="ChEBI" id="CHEBI:17544"/>
        <dbReference type="ChEBI" id="CHEBI:28938"/>
        <dbReference type="ChEBI" id="CHEBI:30616"/>
        <dbReference type="ChEBI" id="CHEBI:58228"/>
        <dbReference type="ChEBI" id="CHEBI:456216"/>
        <dbReference type="EC" id="2.7.2.2"/>
    </reaction>
</comment>
<dbReference type="PIRSF" id="PIRSF000723">
    <property type="entry name" value="Carbamate_kin"/>
    <property type="match status" value="1"/>
</dbReference>
<dbReference type="NCBIfam" id="NF009008">
    <property type="entry name" value="PRK12354.1"/>
    <property type="match status" value="1"/>
</dbReference>
<comment type="caution">
    <text evidence="9">The sequence shown here is derived from an EMBL/GenBank/DDBJ whole genome shotgun (WGS) entry which is preliminary data.</text>
</comment>
<feature type="region of interest" description="Disordered" evidence="7">
    <location>
        <begin position="300"/>
        <end position="342"/>
    </location>
</feature>
<sequence length="342" mass="35948">MRIVVALGGNALLRRGEKPDAAVQLVHVRAAAAALAPLAAQHELIICHGNGPQVGMLSLESESDQALSRPYPLDALVAQTQGMIGYWLAQCLRNEGVAKPVLGLVTQTLVDPGDPAFAEPTKFVGPVYSRQRAHQLAELHGWAIAADGERWRRVVASPEPQRIVEQDSITHLLHHGTVVICGGGGGAPVTADSEGRMSGVEAVVDKDSVAALLAITVQAEVLLVLTDVPAVMAHFGTPQATALRHLDLDDLAALQFPAGSMGPKIAACRQFVEATGGRAAIGQLSDTCALLAGTTGTTITRRTPRALSDLPPPDEHAAARDSQRTAESRDGALQPLKEPWPK</sequence>
<proteinExistence type="inferred from homology"/>
<feature type="compositionally biased region" description="Basic and acidic residues" evidence="7">
    <location>
        <begin position="313"/>
        <end position="330"/>
    </location>
</feature>
<dbReference type="GO" id="GO:0008804">
    <property type="term" value="F:carbamate kinase activity"/>
    <property type="evidence" value="ECO:0007669"/>
    <property type="project" value="UniProtKB-EC"/>
</dbReference>
<keyword evidence="4 6" id="KW-0418">Kinase</keyword>
<evidence type="ECO:0000256" key="2">
    <source>
        <dbReference type="ARBA" id="ARBA00013070"/>
    </source>
</evidence>
<dbReference type="InterPro" id="IPR036393">
    <property type="entry name" value="AceGlu_kinase-like_sf"/>
</dbReference>
<reference evidence="9 10" key="1">
    <citation type="submission" date="2018-03" db="EMBL/GenBank/DDBJ databases">
        <title>Bioinformatic expansion and discovery of thiopeptide antibiotics.</title>
        <authorList>
            <person name="Schwalen C.J."/>
            <person name="Hudson G.A."/>
            <person name="Mitchell D.A."/>
        </authorList>
    </citation>
    <scope>NUCLEOTIDE SEQUENCE [LARGE SCALE GENOMIC DNA]</scope>
    <source>
        <strain evidence="9 10">ATCC 21389</strain>
    </source>
</reference>
<evidence type="ECO:0000313" key="10">
    <source>
        <dbReference type="Proteomes" id="UP000248039"/>
    </source>
</evidence>
<dbReference type="Pfam" id="PF00696">
    <property type="entry name" value="AA_kinase"/>
    <property type="match status" value="1"/>
</dbReference>
<dbReference type="CDD" id="cd04235">
    <property type="entry name" value="AAK_CK"/>
    <property type="match status" value="1"/>
</dbReference>
<dbReference type="Gene3D" id="3.40.1160.10">
    <property type="entry name" value="Acetylglutamate kinase-like"/>
    <property type="match status" value="1"/>
</dbReference>
<name>A0A2V4PQX5_9ACTN</name>
<dbReference type="PANTHER" id="PTHR30409:SF1">
    <property type="entry name" value="CARBAMATE KINASE-RELATED"/>
    <property type="match status" value="1"/>
</dbReference>
<dbReference type="FunFam" id="3.40.1160.10:FF:000007">
    <property type="entry name" value="Carbamate kinase"/>
    <property type="match status" value="1"/>
</dbReference>
<dbReference type="Proteomes" id="UP000248039">
    <property type="component" value="Unassembled WGS sequence"/>
</dbReference>
<evidence type="ECO:0000256" key="1">
    <source>
        <dbReference type="ARBA" id="ARBA00011066"/>
    </source>
</evidence>
<keyword evidence="3 6" id="KW-0808">Transferase</keyword>
<evidence type="ECO:0000256" key="6">
    <source>
        <dbReference type="PIRNR" id="PIRNR000723"/>
    </source>
</evidence>
<evidence type="ECO:0000259" key="8">
    <source>
        <dbReference type="Pfam" id="PF00696"/>
    </source>
</evidence>
<keyword evidence="10" id="KW-1185">Reference proteome</keyword>
<dbReference type="InterPro" id="IPR003964">
    <property type="entry name" value="Carb_kinase"/>
</dbReference>
<organism evidence="9 10">
    <name type="scientific">Streptomyces tateyamensis</name>
    <dbReference type="NCBI Taxonomy" id="565073"/>
    <lineage>
        <taxon>Bacteria</taxon>
        <taxon>Bacillati</taxon>
        <taxon>Actinomycetota</taxon>
        <taxon>Actinomycetes</taxon>
        <taxon>Kitasatosporales</taxon>
        <taxon>Streptomycetaceae</taxon>
        <taxon>Streptomyces</taxon>
    </lineage>
</organism>
<comment type="similarity">
    <text evidence="1 6">Belongs to the carbamate kinase family.</text>
</comment>